<gene>
    <name evidence="1" type="ORF">C7B64_01575</name>
</gene>
<dbReference type="RefSeq" id="WP_106286912.1">
    <property type="nucleotide sequence ID" value="NZ_CAWNTC010000136.1"/>
</dbReference>
<evidence type="ECO:0000313" key="2">
    <source>
        <dbReference type="Proteomes" id="UP000238762"/>
    </source>
</evidence>
<comment type="caution">
    <text evidence="1">The sequence shown here is derived from an EMBL/GenBank/DDBJ whole genome shotgun (WGS) entry which is preliminary data.</text>
</comment>
<organism evidence="1 2">
    <name type="scientific">Merismopedia glauca CCAP 1448/3</name>
    <dbReference type="NCBI Taxonomy" id="1296344"/>
    <lineage>
        <taxon>Bacteria</taxon>
        <taxon>Bacillati</taxon>
        <taxon>Cyanobacteriota</taxon>
        <taxon>Cyanophyceae</taxon>
        <taxon>Synechococcales</taxon>
        <taxon>Merismopediaceae</taxon>
        <taxon>Merismopedia</taxon>
    </lineage>
</organism>
<sequence length="320" mass="35543">MAGRRTALYFSWNRASEIYVDLSHLNNRLPTFYEFRRARWPDMLGAEDPVKYKQDISGFMDNVILSDFKLFCEIVGSITGVTVPVVQRVEDTGAIHLLDEAFLEQVDTLIVASLDHFRTEQKPTSKEIEAIRHFLEREESCLIICPHHDIGAGGDLESQLVEFLHHGDRIVPPQQRQGGFGEALFAGLGLPVVHRYGISPGKSSDGNEPAPLQIFTELDDPKVLEGVTTFNIHPHLPHFQASADAPSGSVRVLAKQPINQAMPPHPLQQSGDSFFNPLLWIPPSGSRAGNVFTCDGTLFTSVFGGLESLKIFWSNLAQMK</sequence>
<protein>
    <submittedName>
        <fullName evidence="1">Uncharacterized protein</fullName>
    </submittedName>
</protein>
<dbReference type="AlphaFoldDB" id="A0A2T1C9M5"/>
<dbReference type="OrthoDB" id="480006at2"/>
<dbReference type="Proteomes" id="UP000238762">
    <property type="component" value="Unassembled WGS sequence"/>
</dbReference>
<evidence type="ECO:0000313" key="1">
    <source>
        <dbReference type="EMBL" id="PSB04944.1"/>
    </source>
</evidence>
<accession>A0A2T1C9M5</accession>
<name>A0A2T1C9M5_9CYAN</name>
<reference evidence="1 2" key="1">
    <citation type="submission" date="2018-02" db="EMBL/GenBank/DDBJ databases">
        <authorList>
            <person name="Cohen D.B."/>
            <person name="Kent A.D."/>
        </authorList>
    </citation>
    <scope>NUCLEOTIDE SEQUENCE [LARGE SCALE GENOMIC DNA]</scope>
    <source>
        <strain evidence="1 2">CCAP 1448/3</strain>
    </source>
</reference>
<proteinExistence type="predicted"/>
<reference evidence="1 2" key="2">
    <citation type="submission" date="2018-03" db="EMBL/GenBank/DDBJ databases">
        <title>The ancient ancestry and fast evolution of plastids.</title>
        <authorList>
            <person name="Moore K.R."/>
            <person name="Magnabosco C."/>
            <person name="Momper L."/>
            <person name="Gold D.A."/>
            <person name="Bosak T."/>
            <person name="Fournier G.P."/>
        </authorList>
    </citation>
    <scope>NUCLEOTIDE SEQUENCE [LARGE SCALE GENOMIC DNA]</scope>
    <source>
        <strain evidence="1 2">CCAP 1448/3</strain>
    </source>
</reference>
<keyword evidence="2" id="KW-1185">Reference proteome</keyword>
<dbReference type="EMBL" id="PVWJ01000005">
    <property type="protein sequence ID" value="PSB04944.1"/>
    <property type="molecule type" value="Genomic_DNA"/>
</dbReference>